<evidence type="ECO:0000256" key="1">
    <source>
        <dbReference type="SAM" id="MobiDB-lite"/>
    </source>
</evidence>
<dbReference type="InParanoid" id="A0A0C2WZC8"/>
<dbReference type="EMBL" id="KN818273">
    <property type="protein sequence ID" value="KIL62226.1"/>
    <property type="molecule type" value="Genomic_DNA"/>
</dbReference>
<name>A0A0C2WZC8_AMAMK</name>
<accession>A0A0C2WZC8</accession>
<organism evidence="2 3">
    <name type="scientific">Amanita muscaria (strain Koide BX008)</name>
    <dbReference type="NCBI Taxonomy" id="946122"/>
    <lineage>
        <taxon>Eukaryota</taxon>
        <taxon>Fungi</taxon>
        <taxon>Dikarya</taxon>
        <taxon>Basidiomycota</taxon>
        <taxon>Agaricomycotina</taxon>
        <taxon>Agaricomycetes</taxon>
        <taxon>Agaricomycetidae</taxon>
        <taxon>Agaricales</taxon>
        <taxon>Pluteineae</taxon>
        <taxon>Amanitaceae</taxon>
        <taxon>Amanita</taxon>
    </lineage>
</organism>
<reference evidence="2 3" key="1">
    <citation type="submission" date="2014-04" db="EMBL/GenBank/DDBJ databases">
        <title>Evolutionary Origins and Diversification of the Mycorrhizal Mutualists.</title>
        <authorList>
            <consortium name="DOE Joint Genome Institute"/>
            <consortium name="Mycorrhizal Genomics Consortium"/>
            <person name="Kohler A."/>
            <person name="Kuo A."/>
            <person name="Nagy L.G."/>
            <person name="Floudas D."/>
            <person name="Copeland A."/>
            <person name="Barry K.W."/>
            <person name="Cichocki N."/>
            <person name="Veneault-Fourrey C."/>
            <person name="LaButti K."/>
            <person name="Lindquist E.A."/>
            <person name="Lipzen A."/>
            <person name="Lundell T."/>
            <person name="Morin E."/>
            <person name="Murat C."/>
            <person name="Riley R."/>
            <person name="Ohm R."/>
            <person name="Sun H."/>
            <person name="Tunlid A."/>
            <person name="Henrissat B."/>
            <person name="Grigoriev I.V."/>
            <person name="Hibbett D.S."/>
            <person name="Martin F."/>
        </authorList>
    </citation>
    <scope>NUCLEOTIDE SEQUENCE [LARGE SCALE GENOMIC DNA]</scope>
    <source>
        <strain evidence="2 3">Koide BX008</strain>
    </source>
</reference>
<protein>
    <submittedName>
        <fullName evidence="2">Uncharacterized protein</fullName>
    </submittedName>
</protein>
<proteinExistence type="predicted"/>
<dbReference type="Proteomes" id="UP000054549">
    <property type="component" value="Unassembled WGS sequence"/>
</dbReference>
<dbReference type="OrthoDB" id="3243310at2759"/>
<gene>
    <name evidence="2" type="ORF">M378DRAFT_12941</name>
</gene>
<feature type="region of interest" description="Disordered" evidence="1">
    <location>
        <begin position="1"/>
        <end position="63"/>
    </location>
</feature>
<sequence length="128" mass="14106">MPPTGEEPLTEADFIVPPTGEELQPEANTPMSVDPPAGGNPDSLEEDSSQIGESDSESSESHMRLALEAALNCLDMLKNMDKYRAARWNDKMTGMHQEKENVEFTLKRLSLLVVSLSVSWISDSGIQR</sequence>
<keyword evidence="3" id="KW-1185">Reference proteome</keyword>
<evidence type="ECO:0000313" key="3">
    <source>
        <dbReference type="Proteomes" id="UP000054549"/>
    </source>
</evidence>
<feature type="compositionally biased region" description="Acidic residues" evidence="1">
    <location>
        <begin position="43"/>
        <end position="58"/>
    </location>
</feature>
<evidence type="ECO:0000313" key="2">
    <source>
        <dbReference type="EMBL" id="KIL62226.1"/>
    </source>
</evidence>
<dbReference type="AlphaFoldDB" id="A0A0C2WZC8"/>
<dbReference type="HOGENOM" id="CLU_1959023_0_0_1"/>